<dbReference type="Proteomes" id="UP000178249">
    <property type="component" value="Unassembled WGS sequence"/>
</dbReference>
<keyword evidence="1" id="KW-0812">Transmembrane</keyword>
<keyword evidence="1" id="KW-1133">Transmembrane helix</keyword>
<feature type="transmembrane region" description="Helical" evidence="1">
    <location>
        <begin position="55"/>
        <end position="83"/>
    </location>
</feature>
<keyword evidence="1" id="KW-0472">Membrane</keyword>
<feature type="transmembrane region" description="Helical" evidence="1">
    <location>
        <begin position="90"/>
        <end position="112"/>
    </location>
</feature>
<protein>
    <submittedName>
        <fullName evidence="2">Uncharacterized protein</fullName>
    </submittedName>
</protein>
<proteinExistence type="predicted"/>
<sequence length="150" mass="16018">MNSLKKISWKAIIIGAVIDVVGTNVASIFFFSYIITQYSLSSLPSEQYVAKIQEIILHNPVLFGISFLIGAGFSVLGGYVAAWIAKRNELLNGALSSFLCVLSGLAGLFMALNPSVPIILEILSIPLSPALGFLGGYIRKRQISSAPVEG</sequence>
<evidence type="ECO:0000313" key="3">
    <source>
        <dbReference type="Proteomes" id="UP000178249"/>
    </source>
</evidence>
<gene>
    <name evidence="2" type="ORF">A2841_00395</name>
</gene>
<accession>A0A1F6C4U4</accession>
<feature type="transmembrane region" description="Helical" evidence="1">
    <location>
        <begin position="118"/>
        <end position="138"/>
    </location>
</feature>
<evidence type="ECO:0000256" key="1">
    <source>
        <dbReference type="SAM" id="Phobius"/>
    </source>
</evidence>
<name>A0A1F6C4U4_9BACT</name>
<dbReference type="AlphaFoldDB" id="A0A1F6C4U4"/>
<organism evidence="2 3">
    <name type="scientific">Candidatus Kaiserbacteria bacterium RIFCSPHIGHO2_01_FULL_48_10</name>
    <dbReference type="NCBI Taxonomy" id="1798476"/>
    <lineage>
        <taxon>Bacteria</taxon>
        <taxon>Candidatus Kaiseribacteriota</taxon>
    </lineage>
</organism>
<feature type="transmembrane region" description="Helical" evidence="1">
    <location>
        <begin position="12"/>
        <end position="35"/>
    </location>
</feature>
<reference evidence="2 3" key="1">
    <citation type="journal article" date="2016" name="Nat. Commun.">
        <title>Thousands of microbial genomes shed light on interconnected biogeochemical processes in an aquifer system.</title>
        <authorList>
            <person name="Anantharaman K."/>
            <person name="Brown C.T."/>
            <person name="Hug L.A."/>
            <person name="Sharon I."/>
            <person name="Castelle C.J."/>
            <person name="Probst A.J."/>
            <person name="Thomas B.C."/>
            <person name="Singh A."/>
            <person name="Wilkins M.J."/>
            <person name="Karaoz U."/>
            <person name="Brodie E.L."/>
            <person name="Williams K.H."/>
            <person name="Hubbard S.S."/>
            <person name="Banfield J.F."/>
        </authorList>
    </citation>
    <scope>NUCLEOTIDE SEQUENCE [LARGE SCALE GENOMIC DNA]</scope>
</reference>
<evidence type="ECO:0000313" key="2">
    <source>
        <dbReference type="EMBL" id="OGG44151.1"/>
    </source>
</evidence>
<comment type="caution">
    <text evidence="2">The sequence shown here is derived from an EMBL/GenBank/DDBJ whole genome shotgun (WGS) entry which is preliminary data.</text>
</comment>
<dbReference type="EMBL" id="MFKP01000020">
    <property type="protein sequence ID" value="OGG44151.1"/>
    <property type="molecule type" value="Genomic_DNA"/>
</dbReference>